<evidence type="ECO:0000259" key="2">
    <source>
        <dbReference type="Pfam" id="PF05065"/>
    </source>
</evidence>
<evidence type="ECO:0000313" key="3">
    <source>
        <dbReference type="EMBL" id="SJS39719.1"/>
    </source>
</evidence>
<name>A0A9X8RJ06_CLODI</name>
<evidence type="ECO:0000313" key="4">
    <source>
        <dbReference type="Proteomes" id="UP000189137"/>
    </source>
</evidence>
<comment type="caution">
    <text evidence="3">The sequence shown here is derived from an EMBL/GenBank/DDBJ whole genome shotgun (WGS) entry which is preliminary data.</text>
</comment>
<dbReference type="EMBL" id="FUPS01000006">
    <property type="protein sequence ID" value="SJS39719.1"/>
    <property type="molecule type" value="Genomic_DNA"/>
</dbReference>
<dbReference type="SUPFAM" id="SSF56563">
    <property type="entry name" value="Major capsid protein gp5"/>
    <property type="match status" value="1"/>
</dbReference>
<evidence type="ECO:0000256" key="1">
    <source>
        <dbReference type="ARBA" id="ARBA00004328"/>
    </source>
</evidence>
<feature type="domain" description="Phage capsid-like C-terminal" evidence="2">
    <location>
        <begin position="94"/>
        <end position="363"/>
    </location>
</feature>
<dbReference type="Pfam" id="PF05065">
    <property type="entry name" value="Phage_capsid"/>
    <property type="match status" value="1"/>
</dbReference>
<reference evidence="3 4" key="1">
    <citation type="submission" date="2017-02" db="EMBL/GenBank/DDBJ databases">
        <authorList>
            <consortium name="Pathogen Informatics"/>
        </authorList>
    </citation>
    <scope>NUCLEOTIDE SEQUENCE [LARGE SCALE GENOMIC DNA]</scope>
    <source>
        <strain evidence="3 4">VRECD0157</strain>
    </source>
</reference>
<comment type="subcellular location">
    <subcellularLocation>
        <location evidence="1">Virion</location>
    </subcellularLocation>
</comment>
<accession>A0A9X8RJ06</accession>
<dbReference type="InterPro" id="IPR024455">
    <property type="entry name" value="Phage_capsid"/>
</dbReference>
<protein>
    <submittedName>
        <fullName evidence="3">Predicted phage phi-C31 gp36 major capsid-like protein</fullName>
    </submittedName>
</protein>
<dbReference type="RefSeq" id="WP_077716238.1">
    <property type="nucleotide sequence ID" value="NZ_FMKK01000020.1"/>
</dbReference>
<dbReference type="Proteomes" id="UP000189137">
    <property type="component" value="Unassembled WGS sequence"/>
</dbReference>
<proteinExistence type="predicted"/>
<dbReference type="AlphaFoldDB" id="A0A9X8RJ06"/>
<sequence length="388" mass="43085">MAIKNLDEATNVELRADLMEAIKGNDEEKITTAFLRMAEDIQENLLKEARSIANIESADRAILDKRGMPQLTSEERAYYSKVIEKRGFTNLEITMPRTVFDRVFDDLEQNHPLLSAITFENTTGVTEWIIRKTNAEAAWWGRLDDTIKKELEHGFDKINTEAYKLSAYLPVAKAMLDLGAEWLDRYVRVVLTESISLGLEMGIVAGTGKDQPKGMIKDLKGAVVEGVFPDKAAKPLADFKPITLGKEIMAPLTNNGKRAVPSVIMLVNPVDYWAKIFAATTMLTSNGTYVYGVLPIPGNIIQSVAVPKGKLIAGMAKDYFMGVASSGKIEYSDEYKFLEDERTYLVKQYATGAPKDNDSFLVFDIENLDTTLATEINSNTKTSAARAK</sequence>
<organism evidence="3 4">
    <name type="scientific">Clostridioides difficile</name>
    <name type="common">Peptoclostridium difficile</name>
    <dbReference type="NCBI Taxonomy" id="1496"/>
    <lineage>
        <taxon>Bacteria</taxon>
        <taxon>Bacillati</taxon>
        <taxon>Bacillota</taxon>
        <taxon>Clostridia</taxon>
        <taxon>Peptostreptococcales</taxon>
        <taxon>Peptostreptococcaceae</taxon>
        <taxon>Clostridioides</taxon>
    </lineage>
</organism>
<gene>
    <name evidence="3" type="ORF">SAMEA3375112_01979</name>
</gene>
<dbReference type="InterPro" id="IPR054612">
    <property type="entry name" value="Phage_capsid-like_C"/>
</dbReference>
<dbReference type="NCBIfam" id="TIGR01554">
    <property type="entry name" value="major_cap_HK97"/>
    <property type="match status" value="1"/>
</dbReference>